<dbReference type="Proteomes" id="UP000184423">
    <property type="component" value="Unassembled WGS sequence"/>
</dbReference>
<name>A0A1M4ZYE1_9CLOT</name>
<dbReference type="InterPro" id="IPR017937">
    <property type="entry name" value="Thioredoxin_CS"/>
</dbReference>
<dbReference type="PROSITE" id="PS51352">
    <property type="entry name" value="THIOREDOXIN_2"/>
    <property type="match status" value="1"/>
</dbReference>
<keyword evidence="4" id="KW-0249">Electron transport</keyword>
<feature type="site" description="Contributes to redox potential value" evidence="9">
    <location>
        <position position="31"/>
    </location>
</feature>
<evidence type="ECO:0000313" key="12">
    <source>
        <dbReference type="EMBL" id="SHF23028.1"/>
    </source>
</evidence>
<evidence type="ECO:0000256" key="6">
    <source>
        <dbReference type="ARBA" id="ARBA00023284"/>
    </source>
</evidence>
<feature type="domain" description="Thioredoxin" evidence="11">
    <location>
        <begin position="1"/>
        <end position="106"/>
    </location>
</feature>
<reference evidence="13" key="1">
    <citation type="submission" date="2016-11" db="EMBL/GenBank/DDBJ databases">
        <authorList>
            <person name="Varghese N."/>
            <person name="Submissions S."/>
        </authorList>
    </citation>
    <scope>NUCLEOTIDE SEQUENCE [LARGE SCALE GENOMIC DNA]</scope>
    <source>
        <strain evidence="13">DSM 10124</strain>
    </source>
</reference>
<dbReference type="PIRSF" id="PIRSF000077">
    <property type="entry name" value="Thioredoxin"/>
    <property type="match status" value="1"/>
</dbReference>
<dbReference type="GO" id="GO:0045454">
    <property type="term" value="P:cell redox homeostasis"/>
    <property type="evidence" value="ECO:0007669"/>
    <property type="project" value="TreeGrafter"/>
</dbReference>
<dbReference type="EMBL" id="FQVG01000044">
    <property type="protein sequence ID" value="SHF23028.1"/>
    <property type="molecule type" value="Genomic_DNA"/>
</dbReference>
<dbReference type="SUPFAM" id="SSF52833">
    <property type="entry name" value="Thioredoxin-like"/>
    <property type="match status" value="1"/>
</dbReference>
<evidence type="ECO:0000256" key="4">
    <source>
        <dbReference type="ARBA" id="ARBA00022982"/>
    </source>
</evidence>
<evidence type="ECO:0000313" key="13">
    <source>
        <dbReference type="Proteomes" id="UP000184423"/>
    </source>
</evidence>
<feature type="site" description="Deprotonates C-terminal active site Cys" evidence="9">
    <location>
        <position position="24"/>
    </location>
</feature>
<dbReference type="CDD" id="cd02947">
    <property type="entry name" value="TRX_family"/>
    <property type="match status" value="1"/>
</dbReference>
<dbReference type="FunFam" id="3.40.30.10:FF:000001">
    <property type="entry name" value="Thioredoxin"/>
    <property type="match status" value="1"/>
</dbReference>
<evidence type="ECO:0000256" key="10">
    <source>
        <dbReference type="PIRSR" id="PIRSR000077-4"/>
    </source>
</evidence>
<evidence type="ECO:0000256" key="9">
    <source>
        <dbReference type="PIRSR" id="PIRSR000077-1"/>
    </source>
</evidence>
<dbReference type="AlphaFoldDB" id="A0A1M4ZYE1"/>
<evidence type="ECO:0000259" key="11">
    <source>
        <dbReference type="PROSITE" id="PS51352"/>
    </source>
</evidence>
<dbReference type="PROSITE" id="PS00194">
    <property type="entry name" value="THIOREDOXIN_1"/>
    <property type="match status" value="1"/>
</dbReference>
<dbReference type="NCBIfam" id="TIGR01068">
    <property type="entry name" value="thioredoxin"/>
    <property type="match status" value="1"/>
</dbReference>
<dbReference type="PRINTS" id="PR00421">
    <property type="entry name" value="THIOREDOXIN"/>
</dbReference>
<gene>
    <name evidence="12" type="ORF">SAMN02746091_02051</name>
</gene>
<dbReference type="InterPro" id="IPR005746">
    <property type="entry name" value="Thioredoxin"/>
</dbReference>
<dbReference type="Gene3D" id="3.40.30.10">
    <property type="entry name" value="Glutaredoxin"/>
    <property type="match status" value="1"/>
</dbReference>
<keyword evidence="13" id="KW-1185">Reference proteome</keyword>
<protein>
    <recommendedName>
        <fullName evidence="2 7">Thioredoxin</fullName>
    </recommendedName>
</protein>
<sequence>MVMHVTDNNFQNEVLNSNVPVLVDFWATWCGPCKMLAPVIEEVAQKMEGEVKVVKLDVDENPVTASQYGIMSIPTLVLFKDGKPVGKLVGFRPADQIESAIRGALNL</sequence>
<dbReference type="InterPro" id="IPR036249">
    <property type="entry name" value="Thioredoxin-like_sf"/>
</dbReference>
<feature type="active site" description="Nucleophile" evidence="9">
    <location>
        <position position="33"/>
    </location>
</feature>
<dbReference type="PANTHER" id="PTHR45663:SF11">
    <property type="entry name" value="GEO12009P1"/>
    <property type="match status" value="1"/>
</dbReference>
<evidence type="ECO:0000256" key="3">
    <source>
        <dbReference type="ARBA" id="ARBA00022448"/>
    </source>
</evidence>
<dbReference type="GO" id="GO:0005829">
    <property type="term" value="C:cytosol"/>
    <property type="evidence" value="ECO:0007669"/>
    <property type="project" value="TreeGrafter"/>
</dbReference>
<feature type="active site" description="Nucleophile" evidence="9">
    <location>
        <position position="30"/>
    </location>
</feature>
<proteinExistence type="inferred from homology"/>
<evidence type="ECO:0000256" key="2">
    <source>
        <dbReference type="ARBA" id="ARBA00020570"/>
    </source>
</evidence>
<accession>A0A1M4ZYE1</accession>
<keyword evidence="5 10" id="KW-1015">Disulfide bond</keyword>
<dbReference type="Pfam" id="PF00085">
    <property type="entry name" value="Thioredoxin"/>
    <property type="match status" value="1"/>
</dbReference>
<dbReference type="RefSeq" id="WP_073249492.1">
    <property type="nucleotide sequence ID" value="NZ_FQVG01000044.1"/>
</dbReference>
<dbReference type="PANTHER" id="PTHR45663">
    <property type="entry name" value="GEO12009P1"/>
    <property type="match status" value="1"/>
</dbReference>
<organism evidence="12 13">
    <name type="scientific">Caloramator proteoclasticus DSM 10124</name>
    <dbReference type="NCBI Taxonomy" id="1121262"/>
    <lineage>
        <taxon>Bacteria</taxon>
        <taxon>Bacillati</taxon>
        <taxon>Bacillota</taxon>
        <taxon>Clostridia</taxon>
        <taxon>Eubacteriales</taxon>
        <taxon>Clostridiaceae</taxon>
        <taxon>Caloramator</taxon>
    </lineage>
</organism>
<evidence type="ECO:0000256" key="1">
    <source>
        <dbReference type="ARBA" id="ARBA00008987"/>
    </source>
</evidence>
<dbReference type="GO" id="GO:0015035">
    <property type="term" value="F:protein-disulfide reductase activity"/>
    <property type="evidence" value="ECO:0007669"/>
    <property type="project" value="UniProtKB-UniRule"/>
</dbReference>
<evidence type="ECO:0000256" key="8">
    <source>
        <dbReference type="PIRNR" id="PIRNR000077"/>
    </source>
</evidence>
<comment type="similarity">
    <text evidence="1 8">Belongs to the thioredoxin family.</text>
</comment>
<keyword evidence="6 10" id="KW-0676">Redox-active center</keyword>
<dbReference type="InterPro" id="IPR013766">
    <property type="entry name" value="Thioredoxin_domain"/>
</dbReference>
<evidence type="ECO:0000256" key="7">
    <source>
        <dbReference type="NCBIfam" id="TIGR01068"/>
    </source>
</evidence>
<feature type="disulfide bond" description="Redox-active" evidence="10">
    <location>
        <begin position="30"/>
        <end position="33"/>
    </location>
</feature>
<feature type="site" description="Contributes to redox potential value" evidence="9">
    <location>
        <position position="32"/>
    </location>
</feature>
<evidence type="ECO:0000256" key="5">
    <source>
        <dbReference type="ARBA" id="ARBA00023157"/>
    </source>
</evidence>
<keyword evidence="3" id="KW-0813">Transport</keyword>